<proteinExistence type="predicted"/>
<reference evidence="1" key="2">
    <citation type="journal article" date="2015" name="Fish Shellfish Immunol.">
        <title>Early steps in the European eel (Anguilla anguilla)-Vibrio vulnificus interaction in the gills: Role of the RtxA13 toxin.</title>
        <authorList>
            <person name="Callol A."/>
            <person name="Pajuelo D."/>
            <person name="Ebbesson L."/>
            <person name="Teles M."/>
            <person name="MacKenzie S."/>
            <person name="Amaro C."/>
        </authorList>
    </citation>
    <scope>NUCLEOTIDE SEQUENCE</scope>
</reference>
<sequence>MTFNLFRWGGGWYCTGLRNRLTVNTLITGDTQSELTLIHYELKP</sequence>
<dbReference type="EMBL" id="GBXM01001609">
    <property type="protein sequence ID" value="JAI06969.1"/>
    <property type="molecule type" value="Transcribed_RNA"/>
</dbReference>
<name>A0A0E9XZ58_ANGAN</name>
<protein>
    <submittedName>
        <fullName evidence="1">Uncharacterized protein</fullName>
    </submittedName>
</protein>
<accession>A0A0E9XZ58</accession>
<reference evidence="1" key="1">
    <citation type="submission" date="2014-11" db="EMBL/GenBank/DDBJ databases">
        <authorList>
            <person name="Amaro Gonzalez C."/>
        </authorList>
    </citation>
    <scope>NUCLEOTIDE SEQUENCE</scope>
</reference>
<dbReference type="AlphaFoldDB" id="A0A0E9XZ58"/>
<organism evidence="1">
    <name type="scientific">Anguilla anguilla</name>
    <name type="common">European freshwater eel</name>
    <name type="synonym">Muraena anguilla</name>
    <dbReference type="NCBI Taxonomy" id="7936"/>
    <lineage>
        <taxon>Eukaryota</taxon>
        <taxon>Metazoa</taxon>
        <taxon>Chordata</taxon>
        <taxon>Craniata</taxon>
        <taxon>Vertebrata</taxon>
        <taxon>Euteleostomi</taxon>
        <taxon>Actinopterygii</taxon>
        <taxon>Neopterygii</taxon>
        <taxon>Teleostei</taxon>
        <taxon>Anguilliformes</taxon>
        <taxon>Anguillidae</taxon>
        <taxon>Anguilla</taxon>
    </lineage>
</organism>
<evidence type="ECO:0000313" key="1">
    <source>
        <dbReference type="EMBL" id="JAI06969.1"/>
    </source>
</evidence>